<dbReference type="CDD" id="cd02440">
    <property type="entry name" value="AdoMet_MTases"/>
    <property type="match status" value="1"/>
</dbReference>
<accession>A0ABV2D501</accession>
<dbReference type="Gene3D" id="3.40.50.150">
    <property type="entry name" value="Vaccinia Virus protein VP39"/>
    <property type="match status" value="1"/>
</dbReference>
<dbReference type="Proteomes" id="UP001548713">
    <property type="component" value="Unassembled WGS sequence"/>
</dbReference>
<dbReference type="Pfam" id="PF13489">
    <property type="entry name" value="Methyltransf_23"/>
    <property type="match status" value="1"/>
</dbReference>
<dbReference type="RefSeq" id="WP_353985439.1">
    <property type="nucleotide sequence ID" value="NZ_JBEWLY010000025.1"/>
</dbReference>
<reference evidence="1 2" key="1">
    <citation type="submission" date="2024-07" db="EMBL/GenBank/DDBJ databases">
        <title>Novosphingobium kalidii RD2P27.</title>
        <authorList>
            <person name="Sun J.-Q."/>
        </authorList>
    </citation>
    <scope>NUCLEOTIDE SEQUENCE [LARGE SCALE GENOMIC DNA]</scope>
    <source>
        <strain evidence="1 2">RD2P27</strain>
    </source>
</reference>
<dbReference type="EMBL" id="JBEWLY010000025">
    <property type="protein sequence ID" value="MET1756952.1"/>
    <property type="molecule type" value="Genomic_DNA"/>
</dbReference>
<dbReference type="Gene3D" id="3.40.50.720">
    <property type="entry name" value="NAD(P)-binding Rossmann-like Domain"/>
    <property type="match status" value="1"/>
</dbReference>
<name>A0ABV2D501_9SPHN</name>
<dbReference type="InterPro" id="IPR036291">
    <property type="entry name" value="NAD(P)-bd_dom_sf"/>
</dbReference>
<evidence type="ECO:0000313" key="1">
    <source>
        <dbReference type="EMBL" id="MET1756952.1"/>
    </source>
</evidence>
<keyword evidence="1" id="KW-0489">Methyltransferase</keyword>
<evidence type="ECO:0000313" key="2">
    <source>
        <dbReference type="Proteomes" id="UP001548713"/>
    </source>
</evidence>
<protein>
    <submittedName>
        <fullName evidence="1">Methyltransferase domain-containing protein</fullName>
    </submittedName>
</protein>
<comment type="caution">
    <text evidence="1">The sequence shown here is derived from an EMBL/GenBank/DDBJ whole genome shotgun (WGS) entry which is preliminary data.</text>
</comment>
<proteinExistence type="predicted"/>
<dbReference type="GO" id="GO:0008168">
    <property type="term" value="F:methyltransferase activity"/>
    <property type="evidence" value="ECO:0007669"/>
    <property type="project" value="UniProtKB-KW"/>
</dbReference>
<dbReference type="InterPro" id="IPR029063">
    <property type="entry name" value="SAM-dependent_MTases_sf"/>
</dbReference>
<keyword evidence="1" id="KW-0808">Transferase</keyword>
<dbReference type="SUPFAM" id="SSF53335">
    <property type="entry name" value="S-adenosyl-L-methionine-dependent methyltransferases"/>
    <property type="match status" value="1"/>
</dbReference>
<dbReference type="SUPFAM" id="SSF51735">
    <property type="entry name" value="NAD(P)-binding Rossmann-fold domains"/>
    <property type="match status" value="1"/>
</dbReference>
<sequence length="385" mass="42655">MRAMALCRVCGSTLGEPAYQAAAPALTSIMTALNSDTVVHVCERCSHAQCPNMPDIQTFYDTTYRISLEADDHDQLFALAADGRPLYRTDHQAAISLRMLELPPGALILDYGAAKSDTLRKLVEHRPDIIPHVFDVSRDYVFAWQDWVRAEHQATYTIDPSWHGRFDAVMSHFAIEHVAEPIAFLAQIRAVLKPGGRLLISLPDVHANPGDMIVVDHLNHFTDPSIRHALKATGFTVNEINRADFPGAFFVSATAREGNLAGPEDGVAAATAQNREICRFWKKAYASLTQTRDRMAGQRCTIYGAGFYGSWIAQQLSGAMDVVAFLDQNPKLHESQHMGIPVRHPAELDETVDTIFIGLNPLKARAIMASVSFPTHRDLNLVWLD</sequence>
<gene>
    <name evidence="1" type="ORF">ABVV53_16035</name>
</gene>
<dbReference type="GO" id="GO:0032259">
    <property type="term" value="P:methylation"/>
    <property type="evidence" value="ECO:0007669"/>
    <property type="project" value="UniProtKB-KW"/>
</dbReference>
<keyword evidence="2" id="KW-1185">Reference proteome</keyword>
<organism evidence="1 2">
    <name type="scientific">Novosphingobium kalidii</name>
    <dbReference type="NCBI Taxonomy" id="3230299"/>
    <lineage>
        <taxon>Bacteria</taxon>
        <taxon>Pseudomonadati</taxon>
        <taxon>Pseudomonadota</taxon>
        <taxon>Alphaproteobacteria</taxon>
        <taxon>Sphingomonadales</taxon>
        <taxon>Sphingomonadaceae</taxon>
        <taxon>Novosphingobium</taxon>
    </lineage>
</organism>